<reference evidence="2 3" key="2">
    <citation type="journal article" date="2016" name="Genome Announc.">
        <title>Complete Genome Sequence of a Strain of Azospirillum thiophilum Isolated from a Sulfide Spring.</title>
        <authorList>
            <person name="Fomenkov A."/>
            <person name="Vincze T."/>
            <person name="Grabovich M."/>
            <person name="Anton B.P."/>
            <person name="Dubinina G."/>
            <person name="Orlova M."/>
            <person name="Belousova E."/>
            <person name="Roberts R.J."/>
        </authorList>
    </citation>
    <scope>NUCLEOTIDE SEQUENCE [LARGE SCALE GENOMIC DNA]</scope>
    <source>
        <strain evidence="2 3">BV-S</strain>
    </source>
</reference>
<evidence type="ECO:0000313" key="3">
    <source>
        <dbReference type="Proteomes" id="UP000069935"/>
    </source>
</evidence>
<evidence type="ECO:0000313" key="2">
    <source>
        <dbReference type="EMBL" id="ALG70576.1"/>
    </source>
</evidence>
<keyword evidence="3" id="KW-1185">Reference proteome</keyword>
<accession>A0AAC8VWA2</accession>
<sequence>MLEAAALLRFGDWSQDVSDVAGMKAMLAGVFAKAAEAKGKAVRKPAPPAARNMPPVPPGGEPAVRLSLAAGMVDDALAGPSGGFPAGLAGQLGPAIQAVARDLGRLLTVFGMEADGVAAAEAALAGRFSDAERRAAVAALDGPAGDFGPVTEGGGAGDVAVEVRGIGLRVADGPASPCFEEAALVLAHVPAEGGSDGLAAVIGALRSAIRPGRGLTVEADGIPADGLGPLMEVLAGAMTGPPDGLEGTVVLSPRNTPAVGETLDLSLTLSGRLGAGTAVPSAPPTAPAKEKPVEPFGERGVDVRI</sequence>
<gene>
    <name evidence="2" type="ORF">AL072_06235</name>
</gene>
<feature type="compositionally biased region" description="Basic and acidic residues" evidence="1">
    <location>
        <begin position="288"/>
        <end position="305"/>
    </location>
</feature>
<organism evidence="2 3">
    <name type="scientific">Azospirillum thiophilum</name>
    <dbReference type="NCBI Taxonomy" id="528244"/>
    <lineage>
        <taxon>Bacteria</taxon>
        <taxon>Pseudomonadati</taxon>
        <taxon>Pseudomonadota</taxon>
        <taxon>Alphaproteobacteria</taxon>
        <taxon>Rhodospirillales</taxon>
        <taxon>Azospirillaceae</taxon>
        <taxon>Azospirillum</taxon>
    </lineage>
</organism>
<name>A0AAC8VWA2_9PROT</name>
<dbReference type="Proteomes" id="UP000069935">
    <property type="component" value="Chromosome 1"/>
</dbReference>
<reference evidence="3" key="1">
    <citation type="submission" date="2015-08" db="EMBL/GenBank/DDBJ databases">
        <title>Complete Genome Sequence of Azospirillum thiophilum BV-S.</title>
        <authorList>
            <person name="Fomenkov A."/>
            <person name="Vincze T."/>
            <person name="Grabovich M."/>
            <person name="Dubinina G."/>
            <person name="Orlova M."/>
            <person name="Belousova E."/>
            <person name="Roberts R.J."/>
        </authorList>
    </citation>
    <scope>NUCLEOTIDE SEQUENCE [LARGE SCALE GENOMIC DNA]</scope>
    <source>
        <strain evidence="3">BV-S</strain>
    </source>
</reference>
<protein>
    <submittedName>
        <fullName evidence="2">Uncharacterized protein</fullName>
    </submittedName>
</protein>
<proteinExistence type="predicted"/>
<dbReference type="AlphaFoldDB" id="A0AAC8VWA2"/>
<evidence type="ECO:0000256" key="1">
    <source>
        <dbReference type="SAM" id="MobiDB-lite"/>
    </source>
</evidence>
<dbReference type="KEGG" id="ati:AL072_06235"/>
<dbReference type="EMBL" id="CP012401">
    <property type="protein sequence ID" value="ALG70576.1"/>
    <property type="molecule type" value="Genomic_DNA"/>
</dbReference>
<feature type="region of interest" description="Disordered" evidence="1">
    <location>
        <begin position="276"/>
        <end position="305"/>
    </location>
</feature>